<name>A0A0D2LDS3_HYPSF</name>
<evidence type="ECO:0000313" key="1">
    <source>
        <dbReference type="EMBL" id="KJA25567.1"/>
    </source>
</evidence>
<dbReference type="Proteomes" id="UP000054270">
    <property type="component" value="Unassembled WGS sequence"/>
</dbReference>
<accession>A0A0D2LDS3</accession>
<evidence type="ECO:0000313" key="2">
    <source>
        <dbReference type="Proteomes" id="UP000054270"/>
    </source>
</evidence>
<gene>
    <name evidence="1" type="ORF">HYPSUDRAFT_407196</name>
</gene>
<keyword evidence="2" id="KW-1185">Reference proteome</keyword>
<sequence>MFKQERRRRPTAPLKTQTVKGNQTKAIRQRHSNTFKRYFRRSFDGRINSAARARRLGQVEGQQASGHRAAAVVRISFVGPDLFMHACMCACIPGGSLGLGYHPGLISGGGRARNRQAGWADETGRGDKAMQATKAISRGYNMTRIRTDNVDARAAPGGSTVVFTVG</sequence>
<reference evidence="2" key="1">
    <citation type="submission" date="2014-04" db="EMBL/GenBank/DDBJ databases">
        <title>Evolutionary Origins and Diversification of the Mycorrhizal Mutualists.</title>
        <authorList>
            <consortium name="DOE Joint Genome Institute"/>
            <consortium name="Mycorrhizal Genomics Consortium"/>
            <person name="Kohler A."/>
            <person name="Kuo A."/>
            <person name="Nagy L.G."/>
            <person name="Floudas D."/>
            <person name="Copeland A."/>
            <person name="Barry K.W."/>
            <person name="Cichocki N."/>
            <person name="Veneault-Fourrey C."/>
            <person name="LaButti K."/>
            <person name="Lindquist E.A."/>
            <person name="Lipzen A."/>
            <person name="Lundell T."/>
            <person name="Morin E."/>
            <person name="Murat C."/>
            <person name="Riley R."/>
            <person name="Ohm R."/>
            <person name="Sun H."/>
            <person name="Tunlid A."/>
            <person name="Henrissat B."/>
            <person name="Grigoriev I.V."/>
            <person name="Hibbett D.S."/>
            <person name="Martin F."/>
        </authorList>
    </citation>
    <scope>NUCLEOTIDE SEQUENCE [LARGE SCALE GENOMIC DNA]</scope>
    <source>
        <strain evidence="2">FD-334 SS-4</strain>
    </source>
</reference>
<protein>
    <submittedName>
        <fullName evidence="1">Uncharacterized protein</fullName>
    </submittedName>
</protein>
<dbReference type="EMBL" id="KN817531">
    <property type="protein sequence ID" value="KJA25567.1"/>
    <property type="molecule type" value="Genomic_DNA"/>
</dbReference>
<proteinExistence type="predicted"/>
<dbReference type="AlphaFoldDB" id="A0A0D2LDS3"/>
<organism evidence="1 2">
    <name type="scientific">Hypholoma sublateritium (strain FD-334 SS-4)</name>
    <dbReference type="NCBI Taxonomy" id="945553"/>
    <lineage>
        <taxon>Eukaryota</taxon>
        <taxon>Fungi</taxon>
        <taxon>Dikarya</taxon>
        <taxon>Basidiomycota</taxon>
        <taxon>Agaricomycotina</taxon>
        <taxon>Agaricomycetes</taxon>
        <taxon>Agaricomycetidae</taxon>
        <taxon>Agaricales</taxon>
        <taxon>Agaricineae</taxon>
        <taxon>Strophariaceae</taxon>
        <taxon>Hypholoma</taxon>
    </lineage>
</organism>